<evidence type="ECO:0000313" key="2">
    <source>
        <dbReference type="EMBL" id="KAJ4147341.1"/>
    </source>
</evidence>
<keyword evidence="3" id="KW-1185">Reference proteome</keyword>
<name>A0A9W8Q7N6_AKAMU</name>
<protein>
    <submittedName>
        <fullName evidence="2">Uncharacterized protein</fullName>
    </submittedName>
</protein>
<gene>
    <name evidence="2" type="ORF">LMH87_001871</name>
</gene>
<organism evidence="2 3">
    <name type="scientific">Akanthomyces muscarius</name>
    <name type="common">Entomopathogenic fungus</name>
    <name type="synonym">Lecanicillium muscarium</name>
    <dbReference type="NCBI Taxonomy" id="2231603"/>
    <lineage>
        <taxon>Eukaryota</taxon>
        <taxon>Fungi</taxon>
        <taxon>Dikarya</taxon>
        <taxon>Ascomycota</taxon>
        <taxon>Pezizomycotina</taxon>
        <taxon>Sordariomycetes</taxon>
        <taxon>Hypocreomycetidae</taxon>
        <taxon>Hypocreales</taxon>
        <taxon>Cordycipitaceae</taxon>
        <taxon>Akanthomyces</taxon>
    </lineage>
</organism>
<feature type="compositionally biased region" description="Basic and acidic residues" evidence="1">
    <location>
        <begin position="206"/>
        <end position="218"/>
    </location>
</feature>
<evidence type="ECO:0000256" key="1">
    <source>
        <dbReference type="SAM" id="MobiDB-lite"/>
    </source>
</evidence>
<dbReference type="KEGG" id="amus:LMH87_001871"/>
<dbReference type="AlphaFoldDB" id="A0A9W8Q7N6"/>
<proteinExistence type="predicted"/>
<dbReference type="GeneID" id="80889030"/>
<evidence type="ECO:0000313" key="3">
    <source>
        <dbReference type="Proteomes" id="UP001144673"/>
    </source>
</evidence>
<comment type="caution">
    <text evidence="2">The sequence shown here is derived from an EMBL/GenBank/DDBJ whole genome shotgun (WGS) entry which is preliminary data.</text>
</comment>
<accession>A0A9W8Q7N6</accession>
<sequence>MRPTVAAIQPIMDGIISVLVSGLCKSVELLNDLKNAPAEILELAEDIEILSGVLVQFGEALESARARITETNKQQHEYRTGKSLIEKIQKTMDKMILHRNMVSMAAKDDSLPQKLLAWLRWLSVKPFVAAAGHAIQRLSSLASLFLNSVVCKNLAAQIAELQRNRAEVPDMLCLKLKVAMQICQRKKRRVKSASDGLDYAANGRQNNERGNDGRQRGPKIHEIRLFSAKTKDIFTRTPACQIPLQSFCSLTLSTTTTCEADSSVYGERCGALSAGYASTAGTQRYSGTAEKKKIKAGPYTKGTRRCDGVTTLSRRIRDNLIAASI</sequence>
<dbReference type="Proteomes" id="UP001144673">
    <property type="component" value="Chromosome 3"/>
</dbReference>
<dbReference type="RefSeq" id="XP_056050282.1">
    <property type="nucleotide sequence ID" value="XM_056193222.1"/>
</dbReference>
<reference evidence="2" key="1">
    <citation type="journal article" date="2023" name="Access Microbiol">
        <title>De-novo genome assembly for Akanthomyces muscarius, a biocontrol agent of insect agricultural pests.</title>
        <authorList>
            <person name="Erdos Z."/>
            <person name="Studholme D.J."/>
            <person name="Raymond B."/>
            <person name="Sharma M."/>
        </authorList>
    </citation>
    <scope>NUCLEOTIDE SEQUENCE</scope>
    <source>
        <strain evidence="2">Ve6</strain>
    </source>
</reference>
<dbReference type="EMBL" id="JAJHUN010000010">
    <property type="protein sequence ID" value="KAJ4147341.1"/>
    <property type="molecule type" value="Genomic_DNA"/>
</dbReference>
<feature type="region of interest" description="Disordered" evidence="1">
    <location>
        <begin position="194"/>
        <end position="218"/>
    </location>
</feature>